<keyword evidence="6" id="KW-0520">NAD</keyword>
<evidence type="ECO:0000256" key="2">
    <source>
        <dbReference type="ARBA" id="ARBA00022598"/>
    </source>
</evidence>
<evidence type="ECO:0000256" key="4">
    <source>
        <dbReference type="ARBA" id="ARBA00022723"/>
    </source>
</evidence>
<keyword evidence="5" id="KW-0862">Zinc</keyword>
<dbReference type="HAMAP" id="MF_01588">
    <property type="entry name" value="DNA_ligase_A"/>
    <property type="match status" value="1"/>
</dbReference>
<evidence type="ECO:0000256" key="3">
    <source>
        <dbReference type="ARBA" id="ARBA00022705"/>
    </source>
</evidence>
<feature type="domain" description="NAD-dependent DNA ligase N-terminal" evidence="8">
    <location>
        <begin position="10"/>
        <end position="401"/>
    </location>
</feature>
<evidence type="ECO:0000256" key="7">
    <source>
        <dbReference type="ARBA" id="ARBA00034005"/>
    </source>
</evidence>
<dbReference type="Pfam" id="PF00533">
    <property type="entry name" value="BRCT"/>
    <property type="match status" value="1"/>
</dbReference>
<dbReference type="PIRSF" id="PIRSF001604">
    <property type="entry name" value="LigA"/>
    <property type="match status" value="1"/>
</dbReference>
<dbReference type="Gene3D" id="3.30.1490.70">
    <property type="match status" value="1"/>
</dbReference>
<evidence type="ECO:0000313" key="9">
    <source>
        <dbReference type="EMBL" id="SFV53563.1"/>
    </source>
</evidence>
<dbReference type="EC" id="6.5.1.2" evidence="1"/>
<dbReference type="Pfam" id="PF14520">
    <property type="entry name" value="HHH_5"/>
    <property type="match status" value="1"/>
</dbReference>
<dbReference type="InterPro" id="IPR004150">
    <property type="entry name" value="NAD_DNA_ligase_OB"/>
</dbReference>
<dbReference type="SMART" id="SM00532">
    <property type="entry name" value="LIGANc"/>
    <property type="match status" value="1"/>
</dbReference>
<dbReference type="SUPFAM" id="SSF47781">
    <property type="entry name" value="RuvA domain 2-like"/>
    <property type="match status" value="1"/>
</dbReference>
<reference evidence="9" key="1">
    <citation type="submission" date="2016-10" db="EMBL/GenBank/DDBJ databases">
        <authorList>
            <person name="de Groot N.N."/>
        </authorList>
    </citation>
    <scope>NUCLEOTIDE SEQUENCE</scope>
</reference>
<dbReference type="Pfam" id="PF03120">
    <property type="entry name" value="OB_DNA_ligase"/>
    <property type="match status" value="1"/>
</dbReference>
<keyword evidence="3" id="KW-0235">DNA replication</keyword>
<organism evidence="9">
    <name type="scientific">hydrothermal vent metagenome</name>
    <dbReference type="NCBI Taxonomy" id="652676"/>
    <lineage>
        <taxon>unclassified sequences</taxon>
        <taxon>metagenomes</taxon>
        <taxon>ecological metagenomes</taxon>
    </lineage>
</organism>
<dbReference type="AlphaFoldDB" id="A0A1W1BJ82"/>
<dbReference type="CDD" id="cd17748">
    <property type="entry name" value="BRCT_DNA_ligase_like"/>
    <property type="match status" value="1"/>
</dbReference>
<dbReference type="InterPro" id="IPR013839">
    <property type="entry name" value="DNAligase_adenylation"/>
</dbReference>
<accession>A0A1W1BJ82</accession>
<dbReference type="InterPro" id="IPR012340">
    <property type="entry name" value="NA-bd_OB-fold"/>
</dbReference>
<dbReference type="GO" id="GO:0046872">
    <property type="term" value="F:metal ion binding"/>
    <property type="evidence" value="ECO:0007669"/>
    <property type="project" value="UniProtKB-KW"/>
</dbReference>
<dbReference type="SUPFAM" id="SSF52113">
    <property type="entry name" value="BRCT domain"/>
    <property type="match status" value="1"/>
</dbReference>
<dbReference type="Gene3D" id="3.40.50.10190">
    <property type="entry name" value="BRCT domain"/>
    <property type="match status" value="1"/>
</dbReference>
<dbReference type="Pfam" id="PF01653">
    <property type="entry name" value="DNA_ligase_aden"/>
    <property type="match status" value="1"/>
</dbReference>
<evidence type="ECO:0000259" key="8">
    <source>
        <dbReference type="SMART" id="SM00532"/>
    </source>
</evidence>
<proteinExistence type="inferred from homology"/>
<dbReference type="GO" id="GO:0006281">
    <property type="term" value="P:DNA repair"/>
    <property type="evidence" value="ECO:0007669"/>
    <property type="project" value="InterPro"/>
</dbReference>
<dbReference type="InterPro" id="IPR010994">
    <property type="entry name" value="RuvA_2-like"/>
</dbReference>
<dbReference type="InterPro" id="IPR001357">
    <property type="entry name" value="BRCT_dom"/>
</dbReference>
<dbReference type="Gene3D" id="3.30.470.30">
    <property type="entry name" value="DNA ligase/mRNA capping enzyme"/>
    <property type="match status" value="1"/>
</dbReference>
<gene>
    <name evidence="9" type="ORF">MNB_SUP05-5-174</name>
</gene>
<dbReference type="Gene3D" id="2.40.50.140">
    <property type="entry name" value="Nucleic acid-binding proteins"/>
    <property type="match status" value="1"/>
</dbReference>
<dbReference type="Gene3D" id="1.10.150.20">
    <property type="entry name" value="5' to 3' exonuclease, C-terminal subdomain"/>
    <property type="match status" value="1"/>
</dbReference>
<dbReference type="EMBL" id="FPHJ01000011">
    <property type="protein sequence ID" value="SFV53563.1"/>
    <property type="molecule type" value="Genomic_DNA"/>
</dbReference>
<protein>
    <recommendedName>
        <fullName evidence="1">DNA ligase (NAD(+))</fullName>
        <ecNumber evidence="1">6.5.1.2</ecNumber>
    </recommendedName>
</protein>
<dbReference type="SUPFAM" id="SSF56091">
    <property type="entry name" value="DNA ligase/mRNA capping enzyme, catalytic domain"/>
    <property type="match status" value="1"/>
</dbReference>
<dbReference type="GO" id="GO:0006260">
    <property type="term" value="P:DNA replication"/>
    <property type="evidence" value="ECO:0007669"/>
    <property type="project" value="UniProtKB-KW"/>
</dbReference>
<keyword evidence="4" id="KW-0479">Metal-binding</keyword>
<dbReference type="InterPro" id="IPR001679">
    <property type="entry name" value="DNA_ligase"/>
</dbReference>
<dbReference type="InterPro" id="IPR013840">
    <property type="entry name" value="DNAligase_N"/>
</dbReference>
<evidence type="ECO:0000256" key="6">
    <source>
        <dbReference type="ARBA" id="ARBA00023027"/>
    </source>
</evidence>
<evidence type="ECO:0000256" key="1">
    <source>
        <dbReference type="ARBA" id="ARBA00012722"/>
    </source>
</evidence>
<evidence type="ECO:0000256" key="5">
    <source>
        <dbReference type="ARBA" id="ARBA00022833"/>
    </source>
</evidence>
<comment type="catalytic activity">
    <reaction evidence="7">
        <text>NAD(+) + (deoxyribonucleotide)n-3'-hydroxyl + 5'-phospho-(deoxyribonucleotide)m = (deoxyribonucleotide)n+m + AMP + beta-nicotinamide D-nucleotide.</text>
        <dbReference type="EC" id="6.5.1.2"/>
    </reaction>
</comment>
<name>A0A1W1BJ82_9ZZZZ</name>
<dbReference type="SUPFAM" id="SSF50249">
    <property type="entry name" value="Nucleic acid-binding proteins"/>
    <property type="match status" value="1"/>
</dbReference>
<dbReference type="GO" id="GO:0003911">
    <property type="term" value="F:DNA ligase (NAD+) activity"/>
    <property type="evidence" value="ECO:0007669"/>
    <property type="project" value="UniProtKB-EC"/>
</dbReference>
<dbReference type="InterPro" id="IPR036420">
    <property type="entry name" value="BRCT_dom_sf"/>
</dbReference>
<sequence>MIKTQLVSELSDQQLIEFCQKANLAYRQGEPIISDEDYDFIYLAELKKRQPNHPLLQKVEPEGKGFSNEKLLLPQAMLSTDKAYTFEEIENWCARLEKASNEINFNNITIKATPKLDGFAAFDDGIKLYTRGDGRKGSDISRVFERGLTIFKNNSRGLGAGEIVIKKSYFEKNLKQHFEHPRNFQASIIKEKTLDSLAQQAIIDNAALFVPFVSLPFWSGDIQTLKNDFKEIVKNCLNSVDFDVDGVVFETTNKALKDYLGSNRKFHHWQIAFKENKEKAQVKVLNITPQVGRTGKITPVAQLEPTQLSGAMINRATAYHYGFVKKNSLGENSMIELTRSGQVIPKIIKVLTPTTNLTIPSICPSCKENLTWQNDFLICNNHQKCPQQQIQKMTYFFSSLANNDGFGLATIQKLYANNIYSISEIYQLSEKDLIQIGFGEKTSQNLIKELNKSRHNPIEDWRFLASFGIERLGFGFCEKLLKKHPLETIFSLTKEDLINVEGFAETSADYIIDGLQKIKDEFTKLFNLGFNLEISKGFDIKHELLNKNIVFSGSMDLSRQLMTKQAKAIGINVLSSVSAKTDYLVVGKNVGAKKLENAKNKGVKILTLKNYLEMIKGL</sequence>
<keyword evidence="2 9" id="KW-0436">Ligase</keyword>